<reference evidence="9 10" key="1">
    <citation type="journal article" date="2018" name="Mol. Biol. Evol.">
        <title>Broad Genomic Sampling Reveals a Smut Pathogenic Ancestry of the Fungal Clade Ustilaginomycotina.</title>
        <authorList>
            <person name="Kijpornyongpan T."/>
            <person name="Mondo S.J."/>
            <person name="Barry K."/>
            <person name="Sandor L."/>
            <person name="Lee J."/>
            <person name="Lipzen A."/>
            <person name="Pangilinan J."/>
            <person name="LaButti K."/>
            <person name="Hainaut M."/>
            <person name="Henrissat B."/>
            <person name="Grigoriev I.V."/>
            <person name="Spatafora J.W."/>
            <person name="Aime M.C."/>
        </authorList>
    </citation>
    <scope>NUCLEOTIDE SEQUENCE [LARGE SCALE GENOMIC DNA]</scope>
    <source>
        <strain evidence="9 10">MCA 4658</strain>
    </source>
</reference>
<dbReference type="GO" id="GO:0042545">
    <property type="term" value="P:cell wall modification"/>
    <property type="evidence" value="ECO:0007669"/>
    <property type="project" value="InterPro"/>
</dbReference>
<sequence>MRRCFSPLAALSALAAAICFLTALPADALAPAPRPVLLGRCQRTAAKGLEGCPKNTIYVKSADELADALAGDSIVIILKSGVKYRGRFRAKRSLVIAGELEVGAVPVLATFACGNVESDGEDTNVLVKDVQIQNECDDNYQRSRNPPDFSYGSSPALWVATGSSASIMDSQLYSWRSTLAVHGRANVFRSEVQGWYDWIWGTGRLFISESQIAPRGKGNIVTWDSSVSNGAVVIKSSTVGPAAEPFARKDLVAGSVYLARPWISDTTSIWISTKLFDIVNPALWSAQGYRGSFVDKQRGVFGSKSLNGQGYVAAKVDKKLDSSDTIDFSKYHSEEAFFDDDVDWIDGPMLEWP</sequence>
<dbReference type="OrthoDB" id="2019149at2759"/>
<evidence type="ECO:0000256" key="2">
    <source>
        <dbReference type="ARBA" id="ARBA00008891"/>
    </source>
</evidence>
<dbReference type="SUPFAM" id="SSF51126">
    <property type="entry name" value="Pectin lyase-like"/>
    <property type="match status" value="1"/>
</dbReference>
<feature type="domain" description="Pectinesterase catalytic" evidence="8">
    <location>
        <begin position="157"/>
        <end position="285"/>
    </location>
</feature>
<evidence type="ECO:0000256" key="4">
    <source>
        <dbReference type="ARBA" id="ARBA00022801"/>
    </source>
</evidence>
<dbReference type="AlphaFoldDB" id="A0A316W8X9"/>
<feature type="signal peptide" evidence="7">
    <location>
        <begin position="1"/>
        <end position="28"/>
    </location>
</feature>
<evidence type="ECO:0000256" key="1">
    <source>
        <dbReference type="ARBA" id="ARBA00005184"/>
    </source>
</evidence>
<evidence type="ECO:0000256" key="3">
    <source>
        <dbReference type="ARBA" id="ARBA00013229"/>
    </source>
</evidence>
<dbReference type="InterPro" id="IPR012334">
    <property type="entry name" value="Pectin_lyas_fold"/>
</dbReference>
<dbReference type="InParanoid" id="A0A316W8X9"/>
<gene>
    <name evidence="9" type="ORF">IE81DRAFT_338800</name>
</gene>
<comment type="similarity">
    <text evidence="2">Belongs to the pectinesterase family.</text>
</comment>
<name>A0A316W8X9_9BASI</name>
<dbReference type="EMBL" id="KZ819351">
    <property type="protein sequence ID" value="PWN46380.1"/>
    <property type="molecule type" value="Genomic_DNA"/>
</dbReference>
<keyword evidence="7" id="KW-0732">Signal</keyword>
<dbReference type="EC" id="3.1.1.11" evidence="3"/>
<feature type="chain" id="PRO_5016395583" description="pectinesterase" evidence="7">
    <location>
        <begin position="29"/>
        <end position="353"/>
    </location>
</feature>
<organism evidence="9 10">
    <name type="scientific">Ceraceosorus guamensis</name>
    <dbReference type="NCBI Taxonomy" id="1522189"/>
    <lineage>
        <taxon>Eukaryota</taxon>
        <taxon>Fungi</taxon>
        <taxon>Dikarya</taxon>
        <taxon>Basidiomycota</taxon>
        <taxon>Ustilaginomycotina</taxon>
        <taxon>Exobasidiomycetes</taxon>
        <taxon>Ceraceosorales</taxon>
        <taxon>Ceraceosoraceae</taxon>
        <taxon>Ceraceosorus</taxon>
    </lineage>
</organism>
<dbReference type="STRING" id="1522189.A0A316W8X9"/>
<evidence type="ECO:0000256" key="6">
    <source>
        <dbReference type="ARBA" id="ARBA00042203"/>
    </source>
</evidence>
<keyword evidence="4" id="KW-0378">Hydrolase</keyword>
<dbReference type="RefSeq" id="XP_025373540.1">
    <property type="nucleotide sequence ID" value="XM_025515551.1"/>
</dbReference>
<dbReference type="PANTHER" id="PTHR31321">
    <property type="entry name" value="ACYL-COA THIOESTER HYDROLASE YBHC-RELATED"/>
    <property type="match status" value="1"/>
</dbReference>
<protein>
    <recommendedName>
        <fullName evidence="3">pectinesterase</fullName>
        <ecNumber evidence="3">3.1.1.11</ecNumber>
    </recommendedName>
    <alternativeName>
        <fullName evidence="6">Pectin methylesterase A</fullName>
    </alternativeName>
</protein>
<accession>A0A316W8X9</accession>
<proteinExistence type="inferred from homology"/>
<dbReference type="InterPro" id="IPR000070">
    <property type="entry name" value="Pectinesterase_cat"/>
</dbReference>
<dbReference type="PANTHER" id="PTHR31321:SF57">
    <property type="entry name" value="PECTINESTERASE 53-RELATED"/>
    <property type="match status" value="1"/>
</dbReference>
<evidence type="ECO:0000313" key="9">
    <source>
        <dbReference type="EMBL" id="PWN46380.1"/>
    </source>
</evidence>
<dbReference type="GO" id="GO:0030599">
    <property type="term" value="F:pectinesterase activity"/>
    <property type="evidence" value="ECO:0007669"/>
    <property type="project" value="UniProtKB-EC"/>
</dbReference>
<dbReference type="GeneID" id="37037421"/>
<keyword evidence="10" id="KW-1185">Reference proteome</keyword>
<comment type="pathway">
    <text evidence="1">Glycan metabolism; pectin degradation; 2-dehydro-3-deoxy-D-gluconate from pectin: step 1/5.</text>
</comment>
<evidence type="ECO:0000256" key="5">
    <source>
        <dbReference type="ARBA" id="ARBA00023085"/>
    </source>
</evidence>
<dbReference type="Gene3D" id="2.160.20.10">
    <property type="entry name" value="Single-stranded right-handed beta-helix, Pectin lyase-like"/>
    <property type="match status" value="1"/>
</dbReference>
<dbReference type="Pfam" id="PF01095">
    <property type="entry name" value="Pectinesterase"/>
    <property type="match status" value="1"/>
</dbReference>
<dbReference type="UniPathway" id="UPA00545">
    <property type="reaction ID" value="UER00823"/>
</dbReference>
<evidence type="ECO:0000256" key="7">
    <source>
        <dbReference type="SAM" id="SignalP"/>
    </source>
</evidence>
<dbReference type="Proteomes" id="UP000245783">
    <property type="component" value="Unassembled WGS sequence"/>
</dbReference>
<dbReference type="InterPro" id="IPR011050">
    <property type="entry name" value="Pectin_lyase_fold/virulence"/>
</dbReference>
<keyword evidence="5" id="KW-0063">Aspartyl esterase</keyword>
<evidence type="ECO:0000313" key="10">
    <source>
        <dbReference type="Proteomes" id="UP000245783"/>
    </source>
</evidence>
<dbReference type="GO" id="GO:0045490">
    <property type="term" value="P:pectin catabolic process"/>
    <property type="evidence" value="ECO:0007669"/>
    <property type="project" value="UniProtKB-UniPathway"/>
</dbReference>
<evidence type="ECO:0000259" key="8">
    <source>
        <dbReference type="Pfam" id="PF01095"/>
    </source>
</evidence>